<evidence type="ECO:0000313" key="2">
    <source>
        <dbReference type="EMBL" id="GGB47903.1"/>
    </source>
</evidence>
<comment type="caution">
    <text evidence="2">The sequence shown here is derived from an EMBL/GenBank/DDBJ whole genome shotgun (WGS) entry which is preliminary data.</text>
</comment>
<name>A0A916TJ71_9ACTN</name>
<reference evidence="2" key="2">
    <citation type="submission" date="2020-09" db="EMBL/GenBank/DDBJ databases">
        <authorList>
            <person name="Sun Q."/>
            <person name="Zhou Y."/>
        </authorList>
    </citation>
    <scope>NUCLEOTIDE SEQUENCE</scope>
    <source>
        <strain evidence="2">CGMCC 1.12827</strain>
    </source>
</reference>
<dbReference type="Proteomes" id="UP000621454">
    <property type="component" value="Unassembled WGS sequence"/>
</dbReference>
<dbReference type="PROSITE" id="PS51257">
    <property type="entry name" value="PROKAR_LIPOPROTEIN"/>
    <property type="match status" value="1"/>
</dbReference>
<gene>
    <name evidence="2" type="ORF">GCM10011489_38870</name>
</gene>
<feature type="chain" id="PRO_5037157602" description="DUF4440 domain-containing protein" evidence="1">
    <location>
        <begin position="33"/>
        <end position="184"/>
    </location>
</feature>
<dbReference type="EMBL" id="BMGC01000063">
    <property type="protein sequence ID" value="GGB47903.1"/>
    <property type="molecule type" value="Genomic_DNA"/>
</dbReference>
<accession>A0A916TJ71</accession>
<feature type="signal peptide" evidence="1">
    <location>
        <begin position="1"/>
        <end position="32"/>
    </location>
</feature>
<protein>
    <recommendedName>
        <fullName evidence="4">DUF4440 domain-containing protein</fullName>
    </recommendedName>
</protein>
<proteinExistence type="predicted"/>
<evidence type="ECO:0000313" key="3">
    <source>
        <dbReference type="Proteomes" id="UP000621454"/>
    </source>
</evidence>
<dbReference type="AlphaFoldDB" id="A0A916TJ71"/>
<sequence length="184" mass="19932">MTRALPRARGRRLTISLGAACVLALAIGGCGSDDHGGATANAGSVGQAPTPDPRELMHTLEVLFSTDGTVGAHADVVVDGLALRDQVAALPYMLRDNPVRIEMGQPKTYTDTASAYVNVHWVNRCDPFVMCEGKYPPDRLARPSGSDPTKQTVYWRYDNGKWRIDRDSFCALADIGRVQCPSQN</sequence>
<organism evidence="2 3">
    <name type="scientific">Gordonia jinhuaensis</name>
    <dbReference type="NCBI Taxonomy" id="1517702"/>
    <lineage>
        <taxon>Bacteria</taxon>
        <taxon>Bacillati</taxon>
        <taxon>Actinomycetota</taxon>
        <taxon>Actinomycetes</taxon>
        <taxon>Mycobacteriales</taxon>
        <taxon>Gordoniaceae</taxon>
        <taxon>Gordonia</taxon>
    </lineage>
</organism>
<keyword evidence="3" id="KW-1185">Reference proteome</keyword>
<reference evidence="2" key="1">
    <citation type="journal article" date="2014" name="Int. J. Syst. Evol. Microbiol.">
        <title>Complete genome sequence of Corynebacterium casei LMG S-19264T (=DSM 44701T), isolated from a smear-ripened cheese.</title>
        <authorList>
            <consortium name="US DOE Joint Genome Institute (JGI-PGF)"/>
            <person name="Walter F."/>
            <person name="Albersmeier A."/>
            <person name="Kalinowski J."/>
            <person name="Ruckert C."/>
        </authorList>
    </citation>
    <scope>NUCLEOTIDE SEQUENCE</scope>
    <source>
        <strain evidence="2">CGMCC 1.12827</strain>
    </source>
</reference>
<keyword evidence="1" id="KW-0732">Signal</keyword>
<evidence type="ECO:0008006" key="4">
    <source>
        <dbReference type="Google" id="ProtNLM"/>
    </source>
</evidence>
<evidence type="ECO:0000256" key="1">
    <source>
        <dbReference type="SAM" id="SignalP"/>
    </source>
</evidence>